<evidence type="ECO:0000313" key="3">
    <source>
        <dbReference type="Proteomes" id="UP000324222"/>
    </source>
</evidence>
<reference evidence="2 3" key="1">
    <citation type="submission" date="2019-05" db="EMBL/GenBank/DDBJ databases">
        <title>Another draft genome of Portunus trituberculatus and its Hox gene families provides insights of decapod evolution.</title>
        <authorList>
            <person name="Jeong J.-H."/>
            <person name="Song I."/>
            <person name="Kim S."/>
            <person name="Choi T."/>
            <person name="Kim D."/>
            <person name="Ryu S."/>
            <person name="Kim W."/>
        </authorList>
    </citation>
    <scope>NUCLEOTIDE SEQUENCE [LARGE SCALE GENOMIC DNA]</scope>
    <source>
        <tissue evidence="2">Muscle</tissue>
    </source>
</reference>
<organism evidence="2 3">
    <name type="scientific">Portunus trituberculatus</name>
    <name type="common">Swimming crab</name>
    <name type="synonym">Neptunus trituberculatus</name>
    <dbReference type="NCBI Taxonomy" id="210409"/>
    <lineage>
        <taxon>Eukaryota</taxon>
        <taxon>Metazoa</taxon>
        <taxon>Ecdysozoa</taxon>
        <taxon>Arthropoda</taxon>
        <taxon>Crustacea</taxon>
        <taxon>Multicrustacea</taxon>
        <taxon>Malacostraca</taxon>
        <taxon>Eumalacostraca</taxon>
        <taxon>Eucarida</taxon>
        <taxon>Decapoda</taxon>
        <taxon>Pleocyemata</taxon>
        <taxon>Brachyura</taxon>
        <taxon>Eubrachyura</taxon>
        <taxon>Portunoidea</taxon>
        <taxon>Portunidae</taxon>
        <taxon>Portuninae</taxon>
        <taxon>Portunus</taxon>
    </lineage>
</organism>
<protein>
    <submittedName>
        <fullName evidence="2">Uncharacterized protein</fullName>
    </submittedName>
</protein>
<gene>
    <name evidence="2" type="ORF">E2C01_002626</name>
</gene>
<keyword evidence="3" id="KW-1185">Reference proteome</keyword>
<proteinExistence type="predicted"/>
<sequence length="80" mass="8658">MSVYPDPRKLLGTYDVTGESSPCSSVPRIYIGSSPSSAVTHPIQTTVWPVVSLPCGVVTRGRTPPQKSFYTSEEEGQEEV</sequence>
<accession>A0A5B7CMI0</accession>
<dbReference type="EMBL" id="VSRR010000096">
    <property type="protein sequence ID" value="MPC10001.1"/>
    <property type="molecule type" value="Genomic_DNA"/>
</dbReference>
<comment type="caution">
    <text evidence="2">The sequence shown here is derived from an EMBL/GenBank/DDBJ whole genome shotgun (WGS) entry which is preliminary data.</text>
</comment>
<feature type="region of interest" description="Disordered" evidence="1">
    <location>
        <begin position="60"/>
        <end position="80"/>
    </location>
</feature>
<dbReference type="Proteomes" id="UP000324222">
    <property type="component" value="Unassembled WGS sequence"/>
</dbReference>
<evidence type="ECO:0000256" key="1">
    <source>
        <dbReference type="SAM" id="MobiDB-lite"/>
    </source>
</evidence>
<dbReference type="AlphaFoldDB" id="A0A5B7CMI0"/>
<name>A0A5B7CMI0_PORTR</name>
<evidence type="ECO:0000313" key="2">
    <source>
        <dbReference type="EMBL" id="MPC10001.1"/>
    </source>
</evidence>